<feature type="region of interest" description="Disordered" evidence="1">
    <location>
        <begin position="566"/>
        <end position="656"/>
    </location>
</feature>
<sequence>MFLSTLVSDAAAQHGHEFSTLRPTTPARLSPIPRTIRPASAKQRPPLTTLPKSAVKPASAPNVTKVEKVMFAEEAEVKIVSEPRRSLSESSEEDVPVAIEVAQEELQETDVKKRKKKKEARAKTSYTFCHPPPKGSHLSKLKSRQRAVLQLHRVVPGSRPKPAIEVLPSGKSACKLGRHLTRLHKGKDRLGADDFVVIKAQEYDLPEEEDPAPDDVVGIICASCKNESHASGNAQLCLEDGSTWEAVPHARGRYDFISTDEHGLNRVVRWVPRRVRRRQQTSGASTPMGPPPAPEEVVYRFSTIDLRSRRHPVIANMTANSLDISNTYYTPRASVSGTSVETEPISRTPNSTPDEGQDEDNSRLAGDREAIQTTDLLHSLILLSGIYVALRNNWSPHFSYKTNKTNDKTISRAGSRAGSIHSPNVSPTPSVKTPSVTDMAPPSKHFTWGLHRRSTSVVPPPVAPGRYETTISNIDIHNAIYATDPSRSSTPDSRRRRGSLFRTVTDRWRQPSHSTISSTSTTVDVSDTGFSPSADSTISAGVLPISPTPSPAPIRRAATVGFSQGASSLRRHLRNQSQTPRPSNSFPRLDSSVSDTPIQALVNESTTDGEGTVAMGNRPRHSRSWSFARGRTRSRSEKSLTMSDSQPPSAPNPQWWVDWGRARSGSTTRPVTAARVPERLAGLVNPQDIIPAQTELQQANLTSAQQTLRDEALMSLEGQDKKTNRRSSISTSLRPWRRSTIVERDRPNSIAIFEPTGVATLPRRGISGWDNSQLRESVTSVEWGQGDSGKVDAKKTSVGFGGIVRRITGRLRREERKIG</sequence>
<dbReference type="OrthoDB" id="5404323at2759"/>
<protein>
    <submittedName>
        <fullName evidence="2">Uncharacterized protein</fullName>
    </submittedName>
</protein>
<reference evidence="2" key="1">
    <citation type="journal article" date="2020" name="Stud. Mycol.">
        <title>101 Dothideomycetes genomes: a test case for predicting lifestyles and emergence of pathogens.</title>
        <authorList>
            <person name="Haridas S."/>
            <person name="Albert R."/>
            <person name="Binder M."/>
            <person name="Bloem J."/>
            <person name="Labutti K."/>
            <person name="Salamov A."/>
            <person name="Andreopoulos B."/>
            <person name="Baker S."/>
            <person name="Barry K."/>
            <person name="Bills G."/>
            <person name="Bluhm B."/>
            <person name="Cannon C."/>
            <person name="Castanera R."/>
            <person name="Culley D."/>
            <person name="Daum C."/>
            <person name="Ezra D."/>
            <person name="Gonzalez J."/>
            <person name="Henrissat B."/>
            <person name="Kuo A."/>
            <person name="Liang C."/>
            <person name="Lipzen A."/>
            <person name="Lutzoni F."/>
            <person name="Magnuson J."/>
            <person name="Mondo S."/>
            <person name="Nolan M."/>
            <person name="Ohm R."/>
            <person name="Pangilinan J."/>
            <person name="Park H.-J."/>
            <person name="Ramirez L."/>
            <person name="Alfaro M."/>
            <person name="Sun H."/>
            <person name="Tritt A."/>
            <person name="Yoshinaga Y."/>
            <person name="Zwiers L.-H."/>
            <person name="Turgeon B."/>
            <person name="Goodwin S."/>
            <person name="Spatafora J."/>
            <person name="Crous P."/>
            <person name="Grigoriev I."/>
        </authorList>
    </citation>
    <scope>NUCLEOTIDE SEQUENCE</scope>
    <source>
        <strain evidence="2">CBS 133067</strain>
    </source>
</reference>
<comment type="caution">
    <text evidence="2">The sequence shown here is derived from an EMBL/GenBank/DDBJ whole genome shotgun (WGS) entry which is preliminary data.</text>
</comment>
<feature type="region of interest" description="Disordered" evidence="1">
    <location>
        <begin position="536"/>
        <end position="555"/>
    </location>
</feature>
<accession>A0A9P4IQ46</accession>
<dbReference type="Proteomes" id="UP000799772">
    <property type="component" value="Unassembled WGS sequence"/>
</dbReference>
<feature type="compositionally biased region" description="Polar residues" evidence="1">
    <location>
        <begin position="575"/>
        <end position="609"/>
    </location>
</feature>
<evidence type="ECO:0000313" key="2">
    <source>
        <dbReference type="EMBL" id="KAF2103654.1"/>
    </source>
</evidence>
<name>A0A9P4IQ46_9PEZI</name>
<keyword evidence="3" id="KW-1185">Reference proteome</keyword>
<feature type="region of interest" description="Disordered" evidence="1">
    <location>
        <begin position="110"/>
        <end position="140"/>
    </location>
</feature>
<feature type="compositionally biased region" description="Low complexity" evidence="1">
    <location>
        <begin position="514"/>
        <end position="528"/>
    </location>
</feature>
<organism evidence="2 3">
    <name type="scientific">Rhizodiscina lignyota</name>
    <dbReference type="NCBI Taxonomy" id="1504668"/>
    <lineage>
        <taxon>Eukaryota</taxon>
        <taxon>Fungi</taxon>
        <taxon>Dikarya</taxon>
        <taxon>Ascomycota</taxon>
        <taxon>Pezizomycotina</taxon>
        <taxon>Dothideomycetes</taxon>
        <taxon>Pleosporomycetidae</taxon>
        <taxon>Aulographales</taxon>
        <taxon>Rhizodiscinaceae</taxon>
        <taxon>Rhizodiscina</taxon>
    </lineage>
</organism>
<feature type="region of interest" description="Disordered" evidence="1">
    <location>
        <begin position="17"/>
        <end position="59"/>
    </location>
</feature>
<dbReference type="AlphaFoldDB" id="A0A9P4IQ46"/>
<dbReference type="EMBL" id="ML978121">
    <property type="protein sequence ID" value="KAF2103654.1"/>
    <property type="molecule type" value="Genomic_DNA"/>
</dbReference>
<gene>
    <name evidence="2" type="ORF">NA57DRAFT_50526</name>
</gene>
<feature type="region of interest" description="Disordered" evidence="1">
    <location>
        <begin position="482"/>
        <end position="528"/>
    </location>
</feature>
<feature type="compositionally biased region" description="Polar residues" evidence="1">
    <location>
        <begin position="334"/>
        <end position="354"/>
    </location>
</feature>
<feature type="compositionally biased region" description="Polar residues" evidence="1">
    <location>
        <begin position="421"/>
        <end position="436"/>
    </location>
</feature>
<evidence type="ECO:0000313" key="3">
    <source>
        <dbReference type="Proteomes" id="UP000799772"/>
    </source>
</evidence>
<feature type="region of interest" description="Disordered" evidence="1">
    <location>
        <begin position="276"/>
        <end position="295"/>
    </location>
</feature>
<proteinExistence type="predicted"/>
<feature type="region of interest" description="Disordered" evidence="1">
    <location>
        <begin position="413"/>
        <end position="439"/>
    </location>
</feature>
<feature type="region of interest" description="Disordered" evidence="1">
    <location>
        <begin position="334"/>
        <end position="363"/>
    </location>
</feature>
<evidence type="ECO:0000256" key="1">
    <source>
        <dbReference type="SAM" id="MobiDB-lite"/>
    </source>
</evidence>